<name>W4H2W2_APHAT</name>
<reference evidence="2" key="1">
    <citation type="submission" date="2013-12" db="EMBL/GenBank/DDBJ databases">
        <title>The Genome Sequence of Aphanomyces astaci APO3.</title>
        <authorList>
            <consortium name="The Broad Institute Genomics Platform"/>
            <person name="Russ C."/>
            <person name="Tyler B."/>
            <person name="van West P."/>
            <person name="Dieguez-Uribeondo J."/>
            <person name="Young S.K."/>
            <person name="Zeng Q."/>
            <person name="Gargeya S."/>
            <person name="Fitzgerald M."/>
            <person name="Abouelleil A."/>
            <person name="Alvarado L."/>
            <person name="Chapman S.B."/>
            <person name="Gainer-Dewar J."/>
            <person name="Goldberg J."/>
            <person name="Griggs A."/>
            <person name="Gujja S."/>
            <person name="Hansen M."/>
            <person name="Howarth C."/>
            <person name="Imamovic A."/>
            <person name="Ireland A."/>
            <person name="Larimer J."/>
            <person name="McCowan C."/>
            <person name="Murphy C."/>
            <person name="Pearson M."/>
            <person name="Poon T.W."/>
            <person name="Priest M."/>
            <person name="Roberts A."/>
            <person name="Saif S."/>
            <person name="Shea T."/>
            <person name="Sykes S."/>
            <person name="Wortman J."/>
            <person name="Nusbaum C."/>
            <person name="Birren B."/>
        </authorList>
    </citation>
    <scope>NUCLEOTIDE SEQUENCE [LARGE SCALE GENOMIC DNA]</scope>
    <source>
        <strain evidence="2">APO3</strain>
    </source>
</reference>
<evidence type="ECO:0000259" key="1">
    <source>
        <dbReference type="Pfam" id="PF01118"/>
    </source>
</evidence>
<accession>W4H2W2</accession>
<dbReference type="GO" id="GO:0051170">
    <property type="term" value="P:import into nucleus"/>
    <property type="evidence" value="ECO:0007669"/>
    <property type="project" value="TreeGrafter"/>
</dbReference>
<dbReference type="PANTHER" id="PTHR14097">
    <property type="entry name" value="OXIDOREDUCTASE HTATIP2"/>
    <property type="match status" value="1"/>
</dbReference>
<proteinExistence type="predicted"/>
<dbReference type="InterPro" id="IPR000534">
    <property type="entry name" value="Semialdehyde_DH_NAD-bd"/>
</dbReference>
<dbReference type="Gene3D" id="3.40.50.720">
    <property type="entry name" value="NAD(P)-binding Rossmann-like Domain"/>
    <property type="match status" value="1"/>
</dbReference>
<dbReference type="GO" id="GO:0016620">
    <property type="term" value="F:oxidoreductase activity, acting on the aldehyde or oxo group of donors, NAD or NADP as acceptor"/>
    <property type="evidence" value="ECO:0007669"/>
    <property type="project" value="InterPro"/>
</dbReference>
<dbReference type="PANTHER" id="PTHR14097:SF7">
    <property type="entry name" value="OXIDOREDUCTASE HTATIP2"/>
    <property type="match status" value="1"/>
</dbReference>
<protein>
    <recommendedName>
        <fullName evidence="1">Semialdehyde dehydrogenase NAD-binding domain-containing protein</fullName>
    </recommendedName>
</protein>
<feature type="domain" description="Semialdehyde dehydrogenase NAD-binding" evidence="1">
    <location>
        <begin position="6"/>
        <end position="94"/>
    </location>
</feature>
<sequence>MADYNAIVVGSTGSVGRELIKLLASSTRCKKVVAIARRPIDPSTYATAFPGLPETHAAKVLVHVVDFDQLKIEDFAAHEADACFCCLGTTRADAGSADAFIKVDLHYVTKAAELSKEAGIPYFGLLTASNSNKSSWFLYPRTKGLAQEAVAKLGFIRTGFFQPGLLRRGNLARTVERVASYVLPSVSATAVAKAMLANYESSPSTGLTVVSMADILAIDKAAIN</sequence>
<dbReference type="GO" id="GO:0005737">
    <property type="term" value="C:cytoplasm"/>
    <property type="evidence" value="ECO:0007669"/>
    <property type="project" value="TreeGrafter"/>
</dbReference>
<dbReference type="InterPro" id="IPR036291">
    <property type="entry name" value="NAD(P)-bd_dom_sf"/>
</dbReference>
<dbReference type="VEuPathDB" id="FungiDB:H257_02649"/>
<dbReference type="SUPFAM" id="SSF51735">
    <property type="entry name" value="NAD(P)-binding Rossmann-fold domains"/>
    <property type="match status" value="1"/>
</dbReference>
<dbReference type="GO" id="GO:1901607">
    <property type="term" value="P:alpha-amino acid biosynthetic process"/>
    <property type="evidence" value="ECO:0007669"/>
    <property type="project" value="UniProtKB-ARBA"/>
</dbReference>
<dbReference type="STRING" id="112090.W4H2W2"/>
<dbReference type="EMBL" id="KI913117">
    <property type="protein sequence ID" value="ETV86217.1"/>
    <property type="molecule type" value="Genomic_DNA"/>
</dbReference>
<dbReference type="AlphaFoldDB" id="W4H2W2"/>
<dbReference type="OrthoDB" id="430436at2759"/>
<dbReference type="GO" id="GO:0051287">
    <property type="term" value="F:NAD binding"/>
    <property type="evidence" value="ECO:0007669"/>
    <property type="project" value="InterPro"/>
</dbReference>
<gene>
    <name evidence="2" type="ORF">H257_02649</name>
</gene>
<dbReference type="RefSeq" id="XP_009824689.1">
    <property type="nucleotide sequence ID" value="XM_009826387.1"/>
</dbReference>
<evidence type="ECO:0000313" key="2">
    <source>
        <dbReference type="EMBL" id="ETV86217.1"/>
    </source>
</evidence>
<dbReference type="GeneID" id="20804645"/>
<organism evidence="2">
    <name type="scientific">Aphanomyces astaci</name>
    <name type="common">Crayfish plague agent</name>
    <dbReference type="NCBI Taxonomy" id="112090"/>
    <lineage>
        <taxon>Eukaryota</taxon>
        <taxon>Sar</taxon>
        <taxon>Stramenopiles</taxon>
        <taxon>Oomycota</taxon>
        <taxon>Saprolegniomycetes</taxon>
        <taxon>Saprolegniales</taxon>
        <taxon>Verrucalvaceae</taxon>
        <taxon>Aphanomyces</taxon>
    </lineage>
</organism>
<dbReference type="Pfam" id="PF01118">
    <property type="entry name" value="Semialdhyde_dh"/>
    <property type="match status" value="1"/>
</dbReference>